<gene>
    <name evidence="1" type="ORF">Sdiek1_1568</name>
</gene>
<evidence type="ECO:0000313" key="2">
    <source>
        <dbReference type="Proteomes" id="UP000196005"/>
    </source>
</evidence>
<reference evidence="2" key="1">
    <citation type="submission" date="2017-05" db="EMBL/GenBank/DDBJ databases">
        <title>Dechlorination kinetics govern the competition between two new strains of the genus Sulfurospirillum.</title>
        <authorList>
            <person name="Buttet G.F."/>
            <person name="Murray A.M."/>
            <person name="Goris T."/>
            <person name="Burion M."/>
            <person name="Lin B."/>
            <person name="Rolle M."/>
            <person name="Maillard J."/>
        </authorList>
    </citation>
    <scope>NUCLEOTIDE SEQUENCE [LARGE SCALE GENOMIC DNA]</scope>
    <source>
        <strain evidence="2">SL2-1</strain>
    </source>
</reference>
<dbReference type="Proteomes" id="UP000196005">
    <property type="component" value="Chromosome"/>
</dbReference>
<dbReference type="EMBL" id="CP021416">
    <property type="protein sequence ID" value="ARU48731.1"/>
    <property type="molecule type" value="Genomic_DNA"/>
</dbReference>
<protein>
    <submittedName>
        <fullName evidence="1">Uncharacterized protein</fullName>
    </submittedName>
</protein>
<evidence type="ECO:0000313" key="1">
    <source>
        <dbReference type="EMBL" id="ARU48731.1"/>
    </source>
</evidence>
<sequence length="30" mass="3462">MDSEEKEKIIFLFKSASNLLDSVEESKEKS</sequence>
<organism evidence="1 2">
    <name type="scientific">Sulfurospirillum diekertiae</name>
    <dbReference type="NCBI Taxonomy" id="1854492"/>
    <lineage>
        <taxon>Bacteria</taxon>
        <taxon>Pseudomonadati</taxon>
        <taxon>Campylobacterota</taxon>
        <taxon>Epsilonproteobacteria</taxon>
        <taxon>Campylobacterales</taxon>
        <taxon>Sulfurospirillaceae</taxon>
        <taxon>Sulfurospirillum</taxon>
    </lineage>
</organism>
<keyword evidence="2" id="KW-1185">Reference proteome</keyword>
<accession>A0A1Y0HKU5</accession>
<proteinExistence type="predicted"/>
<dbReference type="KEGG" id="suls:Sdiek1_1568"/>
<name>A0A1Y0HKU5_9BACT</name>
<dbReference type="AlphaFoldDB" id="A0A1Y0HKU5"/>